<protein>
    <submittedName>
        <fullName evidence="2">Uncharacterized protein</fullName>
    </submittedName>
</protein>
<dbReference type="Gene3D" id="1.20.1250.20">
    <property type="entry name" value="MFS general substrate transporter like domains"/>
    <property type="match status" value="1"/>
</dbReference>
<keyword evidence="3" id="KW-1185">Reference proteome</keyword>
<dbReference type="EMBL" id="MU003775">
    <property type="protein sequence ID" value="KAF2723756.1"/>
    <property type="molecule type" value="Genomic_DNA"/>
</dbReference>
<reference evidence="2" key="1">
    <citation type="journal article" date="2020" name="Stud. Mycol.">
        <title>101 Dothideomycetes genomes: a test case for predicting lifestyles and emergence of pathogens.</title>
        <authorList>
            <person name="Haridas S."/>
            <person name="Albert R."/>
            <person name="Binder M."/>
            <person name="Bloem J."/>
            <person name="Labutti K."/>
            <person name="Salamov A."/>
            <person name="Andreopoulos B."/>
            <person name="Baker S."/>
            <person name="Barry K."/>
            <person name="Bills G."/>
            <person name="Bluhm B."/>
            <person name="Cannon C."/>
            <person name="Castanera R."/>
            <person name="Culley D."/>
            <person name="Daum C."/>
            <person name="Ezra D."/>
            <person name="Gonzalez J."/>
            <person name="Henrissat B."/>
            <person name="Kuo A."/>
            <person name="Liang C."/>
            <person name="Lipzen A."/>
            <person name="Lutzoni F."/>
            <person name="Magnuson J."/>
            <person name="Mondo S."/>
            <person name="Nolan M."/>
            <person name="Ohm R."/>
            <person name="Pangilinan J."/>
            <person name="Park H.-J."/>
            <person name="Ramirez L."/>
            <person name="Alfaro M."/>
            <person name="Sun H."/>
            <person name="Tritt A."/>
            <person name="Yoshinaga Y."/>
            <person name="Zwiers L.-H."/>
            <person name="Turgeon B."/>
            <person name="Goodwin S."/>
            <person name="Spatafora J."/>
            <person name="Crous P."/>
            <person name="Grigoriev I."/>
        </authorList>
    </citation>
    <scope>NUCLEOTIDE SEQUENCE</scope>
    <source>
        <strain evidence="2">CBS 116435</strain>
    </source>
</reference>
<proteinExistence type="predicted"/>
<dbReference type="AlphaFoldDB" id="A0A9P4QF40"/>
<evidence type="ECO:0000256" key="1">
    <source>
        <dbReference type="SAM" id="Phobius"/>
    </source>
</evidence>
<dbReference type="Proteomes" id="UP000799441">
    <property type="component" value="Unassembled WGS sequence"/>
</dbReference>
<sequence>MRNIVYIKFAHPANKLKDFDFVIRSVALFSDGYNVQIVRLTTSVPAELFPEALMPSIKTRLSSSYLDWTGIVLATALYRNSAISMFWMTIVAGGIAVLGAGREYAVCTAQPLETADNNSGTHCKTGLLNAVSRTFAITSDLVVSSIVSLAVIAVFYDRRPRICFSIEYVHPLSIFAFRLRLADSRTFKKCCTVWFLYCSMLYHRLPALTLVKGFSSNEMIIKSVYWIALINSFALPRACFNEFLLGRIGQMATYTLGWAIVCVFGFVIGGTMLRLLHESPLLSFLPTSPGNCNLLVSSESFSGSLRGHFLCLTTAIGKASAIITLSRVLVDCSDVRHRQRVVFVAGSESRFWALCIDPTGFKEYLEQHGYDTLSVGL</sequence>
<evidence type="ECO:0000313" key="3">
    <source>
        <dbReference type="Proteomes" id="UP000799441"/>
    </source>
</evidence>
<keyword evidence="1" id="KW-1133">Transmembrane helix</keyword>
<keyword evidence="1" id="KW-0812">Transmembrane</keyword>
<feature type="transmembrane region" description="Helical" evidence="1">
    <location>
        <begin position="82"/>
        <end position="101"/>
    </location>
</feature>
<dbReference type="InterPro" id="IPR036259">
    <property type="entry name" value="MFS_trans_sf"/>
</dbReference>
<evidence type="ECO:0000313" key="2">
    <source>
        <dbReference type="EMBL" id="KAF2723756.1"/>
    </source>
</evidence>
<gene>
    <name evidence="2" type="ORF">K431DRAFT_318897</name>
</gene>
<name>A0A9P4QF40_9PEZI</name>
<comment type="caution">
    <text evidence="2">The sequence shown here is derived from an EMBL/GenBank/DDBJ whole genome shotgun (WGS) entry which is preliminary data.</text>
</comment>
<feature type="transmembrane region" description="Helical" evidence="1">
    <location>
        <begin position="252"/>
        <end position="276"/>
    </location>
</feature>
<organism evidence="2 3">
    <name type="scientific">Polychaeton citri CBS 116435</name>
    <dbReference type="NCBI Taxonomy" id="1314669"/>
    <lineage>
        <taxon>Eukaryota</taxon>
        <taxon>Fungi</taxon>
        <taxon>Dikarya</taxon>
        <taxon>Ascomycota</taxon>
        <taxon>Pezizomycotina</taxon>
        <taxon>Dothideomycetes</taxon>
        <taxon>Dothideomycetidae</taxon>
        <taxon>Capnodiales</taxon>
        <taxon>Capnodiaceae</taxon>
        <taxon>Polychaeton</taxon>
    </lineage>
</organism>
<keyword evidence="1" id="KW-0472">Membrane</keyword>
<feature type="transmembrane region" description="Helical" evidence="1">
    <location>
        <begin position="135"/>
        <end position="156"/>
    </location>
</feature>
<accession>A0A9P4QF40</accession>
<dbReference type="OrthoDB" id="2153661at2759"/>
<feature type="transmembrane region" description="Helical" evidence="1">
    <location>
        <begin position="307"/>
        <end position="330"/>
    </location>
</feature>